<evidence type="ECO:0008006" key="5">
    <source>
        <dbReference type="Google" id="ProtNLM"/>
    </source>
</evidence>
<dbReference type="OrthoDB" id="2733241at2"/>
<evidence type="ECO:0000313" key="4">
    <source>
        <dbReference type="Proteomes" id="UP000199659"/>
    </source>
</evidence>
<dbReference type="AlphaFoldDB" id="A0A1I6KCI1"/>
<keyword evidence="4" id="KW-1185">Reference proteome</keyword>
<name>A0A1I6KCI1_9FIRM</name>
<dbReference type="EMBL" id="FOYZ01000008">
    <property type="protein sequence ID" value="SFR88995.1"/>
    <property type="molecule type" value="Genomic_DNA"/>
</dbReference>
<dbReference type="Pfam" id="PF14107">
    <property type="entry name" value="DUF4280"/>
    <property type="match status" value="1"/>
</dbReference>
<proteinExistence type="predicted"/>
<dbReference type="STRING" id="37658.SAMN05661086_02373"/>
<feature type="compositionally biased region" description="Polar residues" evidence="2">
    <location>
        <begin position="17"/>
        <end position="56"/>
    </location>
</feature>
<evidence type="ECO:0000256" key="2">
    <source>
        <dbReference type="SAM" id="MobiDB-lite"/>
    </source>
</evidence>
<feature type="coiled-coil region" evidence="1">
    <location>
        <begin position="82"/>
        <end position="116"/>
    </location>
</feature>
<dbReference type="InterPro" id="IPR025460">
    <property type="entry name" value="DUF4280"/>
</dbReference>
<protein>
    <recommendedName>
        <fullName evidence="5">DUF4280 domain-containing protein</fullName>
    </recommendedName>
</protein>
<gene>
    <name evidence="3" type="ORF">SAMN05661086_02373</name>
</gene>
<sequence length="258" mass="28399">MNNNYFDEDGKMKTVTDGYSPSSVSAKQQETSAQMKSQELDTQISELSQSARSESIQAEKEQMDSALAQWNSLPDVAKEECKEQMSDEDKASLEQMENYQQELAQYEQEKEKYLVRGAMMHCSCGSHYRRLNLPECHGVYTKERPLMNVADSLPGDALNIPTFGVCSSGKNSTGGSVLLVADVPRDVYGRPIAGAGEGNVKGTPCVPIIVSQWMCPHETTIVGTEPAITPRSFLVCKYQGLIEVVDSGQDDEETLPPK</sequence>
<keyword evidence="1" id="KW-0175">Coiled coil</keyword>
<dbReference type="RefSeq" id="WP_092561020.1">
    <property type="nucleotide sequence ID" value="NZ_FOYZ01000008.1"/>
</dbReference>
<accession>A0A1I6KCI1</accession>
<feature type="region of interest" description="Disordered" evidence="2">
    <location>
        <begin position="1"/>
        <end position="64"/>
    </location>
</feature>
<evidence type="ECO:0000313" key="3">
    <source>
        <dbReference type="EMBL" id="SFR88995.1"/>
    </source>
</evidence>
<dbReference type="Proteomes" id="UP000199659">
    <property type="component" value="Unassembled WGS sequence"/>
</dbReference>
<reference evidence="3 4" key="1">
    <citation type="submission" date="2016-10" db="EMBL/GenBank/DDBJ databases">
        <authorList>
            <person name="de Groot N.N."/>
        </authorList>
    </citation>
    <scope>NUCLEOTIDE SEQUENCE [LARGE SCALE GENOMIC DNA]</scope>
    <source>
        <strain evidence="3 4">743A</strain>
    </source>
</reference>
<evidence type="ECO:0000256" key="1">
    <source>
        <dbReference type="SAM" id="Coils"/>
    </source>
</evidence>
<organism evidence="3 4">
    <name type="scientific">Anaeromicropila populeti</name>
    <dbReference type="NCBI Taxonomy" id="37658"/>
    <lineage>
        <taxon>Bacteria</taxon>
        <taxon>Bacillati</taxon>
        <taxon>Bacillota</taxon>
        <taxon>Clostridia</taxon>
        <taxon>Lachnospirales</taxon>
        <taxon>Lachnospiraceae</taxon>
        <taxon>Anaeromicropila</taxon>
    </lineage>
</organism>